<organism evidence="11 12">
    <name type="scientific">Pseudoalteromonas holothuriae</name>
    <dbReference type="NCBI Taxonomy" id="2963714"/>
    <lineage>
        <taxon>Bacteria</taxon>
        <taxon>Pseudomonadati</taxon>
        <taxon>Pseudomonadota</taxon>
        <taxon>Gammaproteobacteria</taxon>
        <taxon>Alteromonadales</taxon>
        <taxon>Pseudoalteromonadaceae</taxon>
        <taxon>Pseudoalteromonas</taxon>
    </lineage>
</organism>
<keyword evidence="3 8" id="KW-1134">Transmembrane beta strand</keyword>
<protein>
    <recommendedName>
        <fullName evidence="10">TonB-dependent receptor plug domain-containing protein</fullName>
    </recommendedName>
</protein>
<dbReference type="InterPro" id="IPR039426">
    <property type="entry name" value="TonB-dep_rcpt-like"/>
</dbReference>
<feature type="chain" id="PRO_5046845448" description="TonB-dependent receptor plug domain-containing protein" evidence="9">
    <location>
        <begin position="25"/>
        <end position="697"/>
    </location>
</feature>
<evidence type="ECO:0000313" key="11">
    <source>
        <dbReference type="EMBL" id="CAH9065404.1"/>
    </source>
</evidence>
<evidence type="ECO:0000256" key="5">
    <source>
        <dbReference type="ARBA" id="ARBA00022729"/>
    </source>
</evidence>
<keyword evidence="4 8" id="KW-0812">Transmembrane</keyword>
<evidence type="ECO:0000256" key="7">
    <source>
        <dbReference type="ARBA" id="ARBA00023237"/>
    </source>
</evidence>
<sequence length="697" mass="80144">MNTRFHTHLLVASSLTFLWHPAYAQNEHPIEHIEVGASHYAILKNSGSALHQFSKEEIAQAPHIADDVFRLMPSLPGVSAGDYSAHFHVRGGQKNEVLVLLDGQQLYRPFHMKSFNSAFSIIDTENAEQVNLYTGGFSARYGNKLSGVLDIQSLQPSQKNIYSLGASFINARAAGQGSFDSQKGHWLISARRGYLDMVLKAMDDETSKFEPVYADLYSKFSYELSDRHTVSMNLLYAYDDEILDDNFDEWNGFEKYYVKEKITGSYASQYLWSRLSSQWNDTLSSQTILSVGKIDEQRRGGQSDPYEIELTVNDDKSFSFYGLKHHWQWLASDYFMLEFGLHSKQVDTHYDYKMDVHRYRVFADTPQSQRNSAKVTAEGSESGVFISNKYKLSSDWVSQLGIRYDKQNYQGFSDSQISPRAALTYNISTTDSLNFSWGHFYQAQDVLDLQISDGVTHYASAQKSTHYIVGYSGAYQSLSYRIESYYKHLSNIPKRFENVLDPLNFFPEAQADRHLIKATEGNISGLELSLEQRINKKFRWHLNYTWSKALETINGEKVKRSWDQTHTLNGGVNYAFDNGWNLNVTGHYHSGWPTTGEYGTLQTNNNAQQQIVRHLKRRNQQSLDSYLRFDLRISKQYPLHKSQLQVFFEVSNLLNRKNQCCVESSNYTLTNNNNVTVKQEHGHWLPIIPSFGVKWDF</sequence>
<dbReference type="Pfam" id="PF07715">
    <property type="entry name" value="Plug"/>
    <property type="match status" value="1"/>
</dbReference>
<comment type="caution">
    <text evidence="11">The sequence shown here is derived from an EMBL/GenBank/DDBJ whole genome shotgun (WGS) entry which is preliminary data.</text>
</comment>
<dbReference type="InterPro" id="IPR036942">
    <property type="entry name" value="Beta-barrel_TonB_sf"/>
</dbReference>
<comment type="similarity">
    <text evidence="8">Belongs to the TonB-dependent receptor family.</text>
</comment>
<reference evidence="11 12" key="1">
    <citation type="submission" date="2022-07" db="EMBL/GenBank/DDBJ databases">
        <authorList>
            <person name="Criscuolo A."/>
        </authorList>
    </citation>
    <scope>NUCLEOTIDE SEQUENCE [LARGE SCALE GENOMIC DNA]</scope>
    <source>
        <strain evidence="12">CIP 111951</strain>
    </source>
</reference>
<keyword evidence="5 9" id="KW-0732">Signal</keyword>
<keyword evidence="2 8" id="KW-0813">Transport</keyword>
<evidence type="ECO:0000256" key="2">
    <source>
        <dbReference type="ARBA" id="ARBA00022448"/>
    </source>
</evidence>
<dbReference type="EMBL" id="CAMAPD010000019">
    <property type="protein sequence ID" value="CAH9065404.1"/>
    <property type="molecule type" value="Genomic_DNA"/>
</dbReference>
<accession>A0ABM9GLQ6</accession>
<evidence type="ECO:0000256" key="4">
    <source>
        <dbReference type="ARBA" id="ARBA00022692"/>
    </source>
</evidence>
<evidence type="ECO:0000256" key="6">
    <source>
        <dbReference type="ARBA" id="ARBA00023136"/>
    </source>
</evidence>
<evidence type="ECO:0000256" key="3">
    <source>
        <dbReference type="ARBA" id="ARBA00022452"/>
    </source>
</evidence>
<dbReference type="Gene3D" id="2.170.130.10">
    <property type="entry name" value="TonB-dependent receptor, plug domain"/>
    <property type="match status" value="1"/>
</dbReference>
<dbReference type="PANTHER" id="PTHR30069:SF29">
    <property type="entry name" value="HEMOGLOBIN AND HEMOGLOBIN-HAPTOGLOBIN-BINDING PROTEIN 1-RELATED"/>
    <property type="match status" value="1"/>
</dbReference>
<dbReference type="PROSITE" id="PS52016">
    <property type="entry name" value="TONB_DEPENDENT_REC_3"/>
    <property type="match status" value="1"/>
</dbReference>
<comment type="subcellular location">
    <subcellularLocation>
        <location evidence="1 8">Cell outer membrane</location>
        <topology evidence="1 8">Multi-pass membrane protein</topology>
    </subcellularLocation>
</comment>
<evidence type="ECO:0000313" key="12">
    <source>
        <dbReference type="Proteomes" id="UP001152485"/>
    </source>
</evidence>
<gene>
    <name evidence="11" type="ORF">PSECIP111951_03355</name>
</gene>
<dbReference type="SUPFAM" id="SSF56935">
    <property type="entry name" value="Porins"/>
    <property type="match status" value="1"/>
</dbReference>
<evidence type="ECO:0000256" key="1">
    <source>
        <dbReference type="ARBA" id="ARBA00004571"/>
    </source>
</evidence>
<feature type="domain" description="TonB-dependent receptor plug" evidence="10">
    <location>
        <begin position="46"/>
        <end position="147"/>
    </location>
</feature>
<dbReference type="Gene3D" id="2.40.170.20">
    <property type="entry name" value="TonB-dependent receptor, beta-barrel domain"/>
    <property type="match status" value="1"/>
</dbReference>
<feature type="signal peptide" evidence="9">
    <location>
        <begin position="1"/>
        <end position="24"/>
    </location>
</feature>
<evidence type="ECO:0000259" key="10">
    <source>
        <dbReference type="Pfam" id="PF07715"/>
    </source>
</evidence>
<keyword evidence="7 8" id="KW-0998">Cell outer membrane</keyword>
<evidence type="ECO:0000256" key="8">
    <source>
        <dbReference type="PROSITE-ProRule" id="PRU01360"/>
    </source>
</evidence>
<dbReference type="PANTHER" id="PTHR30069">
    <property type="entry name" value="TONB-DEPENDENT OUTER MEMBRANE RECEPTOR"/>
    <property type="match status" value="1"/>
</dbReference>
<dbReference type="Proteomes" id="UP001152485">
    <property type="component" value="Unassembled WGS sequence"/>
</dbReference>
<dbReference type="InterPro" id="IPR037066">
    <property type="entry name" value="Plug_dom_sf"/>
</dbReference>
<proteinExistence type="inferred from homology"/>
<evidence type="ECO:0000256" key="9">
    <source>
        <dbReference type="SAM" id="SignalP"/>
    </source>
</evidence>
<dbReference type="RefSeq" id="WP_261594645.1">
    <property type="nucleotide sequence ID" value="NZ_CAMAPD010000019.1"/>
</dbReference>
<dbReference type="InterPro" id="IPR012910">
    <property type="entry name" value="Plug_dom"/>
</dbReference>
<keyword evidence="6 8" id="KW-0472">Membrane</keyword>
<name>A0ABM9GLQ6_9GAMM</name>